<dbReference type="PANTHER" id="PTHR35525">
    <property type="entry name" value="BLL6575 PROTEIN"/>
    <property type="match status" value="1"/>
</dbReference>
<dbReference type="PANTHER" id="PTHR35525:SF3">
    <property type="entry name" value="BLL6575 PROTEIN"/>
    <property type="match status" value="1"/>
</dbReference>
<name>A0A221W7Z8_9PSEU</name>
<dbReference type="KEGG" id="ahg:AHOG_20745"/>
<dbReference type="InterPro" id="IPR023286">
    <property type="entry name" value="ABATE_dom_sf"/>
</dbReference>
<dbReference type="RefSeq" id="WP_245856357.1">
    <property type="nucleotide sequence ID" value="NZ_CP022521.1"/>
</dbReference>
<keyword evidence="2" id="KW-1185">Reference proteome</keyword>
<organism evidence="1 2">
    <name type="scientific">Actinoalloteichus hoggarensis</name>
    <dbReference type="NCBI Taxonomy" id="1470176"/>
    <lineage>
        <taxon>Bacteria</taxon>
        <taxon>Bacillati</taxon>
        <taxon>Actinomycetota</taxon>
        <taxon>Actinomycetes</taxon>
        <taxon>Pseudonocardiales</taxon>
        <taxon>Pseudonocardiaceae</taxon>
        <taxon>Actinoalloteichus</taxon>
    </lineage>
</organism>
<reference evidence="1 2" key="1">
    <citation type="submission" date="2017-07" db="EMBL/GenBank/DDBJ databases">
        <title>Complete genome sequence of Actinoalloteichus hoggarensis DSM 45943, type strain of Actinoalloteichus hoggarensis.</title>
        <authorList>
            <person name="Ruckert C."/>
            <person name="Nouioui I."/>
            <person name="Willmese J."/>
            <person name="van Wezel G."/>
            <person name="Klenk H.-P."/>
            <person name="Kalinowski J."/>
            <person name="Zotchev S.B."/>
        </authorList>
    </citation>
    <scope>NUCLEOTIDE SEQUENCE [LARGE SCALE GENOMIC DNA]</scope>
    <source>
        <strain evidence="1 2">DSM 45943</strain>
    </source>
</reference>
<dbReference type="EMBL" id="CP022521">
    <property type="protein sequence ID" value="ASO21766.1"/>
    <property type="molecule type" value="Genomic_DNA"/>
</dbReference>
<dbReference type="SUPFAM" id="SSF160904">
    <property type="entry name" value="Jann2411-like"/>
    <property type="match status" value="1"/>
</dbReference>
<gene>
    <name evidence="1" type="ORF">AHOG_20745</name>
</gene>
<dbReference type="Pfam" id="PF07336">
    <property type="entry name" value="ABATE"/>
    <property type="match status" value="1"/>
</dbReference>
<dbReference type="InterPro" id="IPR010852">
    <property type="entry name" value="ABATE"/>
</dbReference>
<dbReference type="Pfam" id="PF11706">
    <property type="entry name" value="zf-CGNR"/>
    <property type="match status" value="1"/>
</dbReference>
<dbReference type="InterPro" id="IPR021005">
    <property type="entry name" value="Znf_CGNR"/>
</dbReference>
<dbReference type="Gene3D" id="1.10.3300.10">
    <property type="entry name" value="Jann2411-like domain"/>
    <property type="match status" value="1"/>
</dbReference>
<proteinExistence type="predicted"/>
<sequence length="200" mass="21213">MPNGRLALRLAATIRHDGAGGVADDLADPAGLAAWLVEHRDLLPDGVDAASVPTDEQARAAVVALRAATRSLLARCVPAPSRADAHRLLPVAEAVERVNAAAALAPVAPVLAWPDDGPPAVRSRSIEPDAVSGLTAALARSAIDFLTGPDRERLRACTAPRCVRYFLQSHGRQEFCKPSCSNRARAARHYQRRHATDTTS</sequence>
<accession>A0A221W7Z8</accession>
<evidence type="ECO:0000313" key="1">
    <source>
        <dbReference type="EMBL" id="ASO21766.1"/>
    </source>
</evidence>
<protein>
    <submittedName>
        <fullName evidence="1">CGNR zinc finger</fullName>
    </submittedName>
</protein>
<evidence type="ECO:0000313" key="2">
    <source>
        <dbReference type="Proteomes" id="UP000204221"/>
    </source>
</evidence>
<dbReference type="Proteomes" id="UP000204221">
    <property type="component" value="Chromosome"/>
</dbReference>
<dbReference type="AlphaFoldDB" id="A0A221W7Z8"/>